<organism evidence="2 3">
    <name type="scientific">Hondaea fermentalgiana</name>
    <dbReference type="NCBI Taxonomy" id="2315210"/>
    <lineage>
        <taxon>Eukaryota</taxon>
        <taxon>Sar</taxon>
        <taxon>Stramenopiles</taxon>
        <taxon>Bigyra</taxon>
        <taxon>Labyrinthulomycetes</taxon>
        <taxon>Thraustochytrida</taxon>
        <taxon>Thraustochytriidae</taxon>
        <taxon>Hondaea</taxon>
    </lineage>
</organism>
<feature type="signal peptide" evidence="1">
    <location>
        <begin position="1"/>
        <end position="23"/>
    </location>
</feature>
<protein>
    <submittedName>
        <fullName evidence="2">Protein THEM6</fullName>
    </submittedName>
</protein>
<evidence type="ECO:0000256" key="1">
    <source>
        <dbReference type="SAM" id="SignalP"/>
    </source>
</evidence>
<dbReference type="PANTHER" id="PTHR12475:SF4">
    <property type="entry name" value="PROTEIN THEM6"/>
    <property type="match status" value="1"/>
</dbReference>
<dbReference type="InterPro" id="IPR051490">
    <property type="entry name" value="THEM6_lcsJ_thioesterase"/>
</dbReference>
<gene>
    <name evidence="2" type="ORF">FCC1311_003592</name>
</gene>
<dbReference type="InParanoid" id="A0A2R5G7Y2"/>
<dbReference type="InterPro" id="IPR029069">
    <property type="entry name" value="HotDog_dom_sf"/>
</dbReference>
<dbReference type="OrthoDB" id="265761at2759"/>
<dbReference type="PANTHER" id="PTHR12475">
    <property type="match status" value="1"/>
</dbReference>
<dbReference type="AlphaFoldDB" id="A0A2R5G7Y2"/>
<dbReference type="EMBL" id="BEYU01000004">
    <property type="protein sequence ID" value="GBG24141.1"/>
    <property type="molecule type" value="Genomic_DNA"/>
</dbReference>
<dbReference type="Pfam" id="PF13279">
    <property type="entry name" value="4HBT_2"/>
    <property type="match status" value="1"/>
</dbReference>
<dbReference type="Proteomes" id="UP000241890">
    <property type="component" value="Unassembled WGS sequence"/>
</dbReference>
<keyword evidence="1" id="KW-0732">Signal</keyword>
<proteinExistence type="predicted"/>
<accession>A0A2R5G7Y2</accession>
<keyword evidence="3" id="KW-1185">Reference proteome</keyword>
<evidence type="ECO:0000313" key="3">
    <source>
        <dbReference type="Proteomes" id="UP000241890"/>
    </source>
</evidence>
<name>A0A2R5G7Y2_9STRA</name>
<comment type="caution">
    <text evidence="2">The sequence shown here is derived from an EMBL/GenBank/DDBJ whole genome shotgun (WGS) entry which is preliminary data.</text>
</comment>
<evidence type="ECO:0000313" key="2">
    <source>
        <dbReference type="EMBL" id="GBG24141.1"/>
    </source>
</evidence>
<reference evidence="2 3" key="1">
    <citation type="submission" date="2017-12" db="EMBL/GenBank/DDBJ databases">
        <title>Sequencing, de novo assembly and annotation of complete genome of a new Thraustochytrid species, strain FCC1311.</title>
        <authorList>
            <person name="Sedici K."/>
            <person name="Godart F."/>
            <person name="Aiese Cigliano R."/>
            <person name="Sanseverino W."/>
            <person name="Barakat M."/>
            <person name="Ortet P."/>
            <person name="Marechal E."/>
            <person name="Cagnac O."/>
            <person name="Amato A."/>
        </authorList>
    </citation>
    <scope>NUCLEOTIDE SEQUENCE [LARGE SCALE GENOMIC DNA]</scope>
</reference>
<dbReference type="SUPFAM" id="SSF54637">
    <property type="entry name" value="Thioesterase/thiol ester dehydrase-isomerase"/>
    <property type="match status" value="1"/>
</dbReference>
<feature type="chain" id="PRO_5015312792" evidence="1">
    <location>
        <begin position="24"/>
        <end position="213"/>
    </location>
</feature>
<sequence length="213" mass="24091">MLRGFATLIVGAIVRWLAQRGWTSRKLHSLTMLALDTPHIWRSRAGFPAITDVDFNLHMNNASYPYAAELARWHLCGMNGLANEIFLNGYTFMIGSQAFRYRIWTTIDAFDDKWMYMTQTFTSVTASAEETPKVVYAQGLVRAITISTKGGRKMSPREALTRIGVSSDVLDDLEKRKPTEHANIDGFLRWDEGTDVLMKSFGGKQSVQDDKTK</sequence>